<accession>A0A419SV34</accession>
<dbReference type="Pfam" id="PF14450">
    <property type="entry name" value="FtsA"/>
    <property type="match status" value="1"/>
</dbReference>
<name>A0A419SV34_9FIRM</name>
<evidence type="ECO:0000259" key="9">
    <source>
        <dbReference type="SMART" id="SM00842"/>
    </source>
</evidence>
<dbReference type="OrthoDB" id="9768127at2"/>
<dbReference type="PANTHER" id="PTHR32432:SF3">
    <property type="entry name" value="ETHANOLAMINE UTILIZATION PROTEIN EUTJ"/>
    <property type="match status" value="1"/>
</dbReference>
<dbReference type="Gene3D" id="3.10.20.30">
    <property type="match status" value="1"/>
</dbReference>
<sequence>MEKNQLVNIEKEQLIFSLDIGTRTVIGIVGILDKDDKFKILATEVEEHKERYMYDGQIHDINGVTKIVKRIKENLEKTIGVKLEKVAIAAAGRALKTYRVSVEREIDINREIDKRIVESLEMEAIQKAQELLDKERKQSEAKYYCVGYTVVNYYLDGNFIENLEGHRGNNIGVDVIATFLPHVVVDSLYTVMNRVGLEVINMTLEPIAAINVAIKKNLRLLNLALVDIGAGTSDIAITKDGTIVAYAMVSVAGDEITEKIAKTYLLDYDTAEKLKVCLNKQNEHVFQDIVGIEHRLKTEEILQNIEESIDYLAKEIAYKILEYNEKAPSAVFLIGGGSQIPKLPEYISKYVKLPKERVVIKGIDSIDDVEEIPDELIGPHAITPIGIGIKAIKDKSKDFLEVTVNGQKIKLFNSKSIKVSDALVLIGFNPKKLIPRRGENFKYYLNEEEKVIKGEIGNPAEIYVNNKKANLEYKLRTGDKVEVKEATQGRKPKPRLYDCIDIDKKIIFNGREINLIGYIKVNGDIENENILIKENDKIETLELKTVKELFDYLGLNTNEYLIYKNGNLAKDNEIIKDKDIIESKLKELKPTHKVKSKNKISGRNKIRLIINGKEKTIRHNKDKFIFIDIFDYIDFDLSKPKGILMLEVNGNRAEYIQELRDGDRINIYWKRK</sequence>
<evidence type="ECO:0000256" key="8">
    <source>
        <dbReference type="PROSITE-ProRule" id="PRU00182"/>
    </source>
</evidence>
<proteinExistence type="inferred from homology"/>
<comment type="caution">
    <text evidence="10">The sequence shown here is derived from an EMBL/GenBank/DDBJ whole genome shotgun (WGS) entry which is preliminary data.</text>
</comment>
<keyword evidence="10" id="KW-0131">Cell cycle</keyword>
<evidence type="ECO:0000313" key="10">
    <source>
        <dbReference type="EMBL" id="RKD29081.1"/>
    </source>
</evidence>
<evidence type="ECO:0000256" key="5">
    <source>
        <dbReference type="ARBA" id="ARBA00030019"/>
    </source>
</evidence>
<keyword evidence="10" id="KW-0132">Cell division</keyword>
<dbReference type="InterPro" id="IPR012675">
    <property type="entry name" value="Beta-grasp_dom_sf"/>
</dbReference>
<dbReference type="InterPro" id="IPR018181">
    <property type="entry name" value="Heat_shock_70_CS"/>
</dbReference>
<keyword evidence="11" id="KW-1185">Reference proteome</keyword>
<comment type="similarity">
    <text evidence="1">Belongs to the heat shock protein 70 family.</text>
</comment>
<dbReference type="Gene3D" id="3.30.420.40">
    <property type="match status" value="2"/>
</dbReference>
<dbReference type="GO" id="GO:0051301">
    <property type="term" value="P:cell division"/>
    <property type="evidence" value="ECO:0007669"/>
    <property type="project" value="UniProtKB-KW"/>
</dbReference>
<gene>
    <name evidence="10" type="ORF">BET03_05905</name>
</gene>
<reference evidence="10 11" key="1">
    <citation type="submission" date="2016-08" db="EMBL/GenBank/DDBJ databases">
        <title>Novel Firmicutes and Novel Genomes.</title>
        <authorList>
            <person name="Poppleton D.I."/>
            <person name="Gribaldo S."/>
        </authorList>
    </citation>
    <scope>NUCLEOTIDE SEQUENCE [LARGE SCALE GENOMIC DNA]</scope>
    <source>
        <strain evidence="10 11">CTT3</strain>
    </source>
</reference>
<dbReference type="CDD" id="cd24004">
    <property type="entry name" value="ASKHA_NBD_PilM-like"/>
    <property type="match status" value="1"/>
</dbReference>
<evidence type="ECO:0000256" key="6">
    <source>
        <dbReference type="ARBA" id="ARBA00030945"/>
    </source>
</evidence>
<evidence type="ECO:0000256" key="7">
    <source>
        <dbReference type="ARBA" id="ARBA00033103"/>
    </source>
</evidence>
<dbReference type="PROSITE" id="PS50889">
    <property type="entry name" value="S4"/>
    <property type="match status" value="1"/>
</dbReference>
<dbReference type="InterPro" id="IPR043129">
    <property type="entry name" value="ATPase_NBD"/>
</dbReference>
<dbReference type="SMART" id="SM00842">
    <property type="entry name" value="FtsA"/>
    <property type="match status" value="1"/>
</dbReference>
<dbReference type="PANTHER" id="PTHR32432">
    <property type="entry name" value="CELL DIVISION PROTEIN FTSA-RELATED"/>
    <property type="match status" value="1"/>
</dbReference>
<organism evidence="10 11">
    <name type="scientific">Thermohalobacter berrensis</name>
    <dbReference type="NCBI Taxonomy" id="99594"/>
    <lineage>
        <taxon>Bacteria</taxon>
        <taxon>Bacillati</taxon>
        <taxon>Bacillota</taxon>
        <taxon>Tissierellia</taxon>
        <taxon>Tissierellales</taxon>
        <taxon>Thermohalobacteraceae</taxon>
        <taxon>Thermohalobacter</taxon>
    </lineage>
</organism>
<dbReference type="EMBL" id="MCIB01000038">
    <property type="protein sequence ID" value="RKD29081.1"/>
    <property type="molecule type" value="Genomic_DNA"/>
</dbReference>
<evidence type="ECO:0000256" key="2">
    <source>
        <dbReference type="ARBA" id="ARBA00014415"/>
    </source>
</evidence>
<protein>
    <recommendedName>
        <fullName evidence="2">Chaperone protein DnaK</fullName>
    </recommendedName>
    <alternativeName>
        <fullName evidence="3">Chaperone protein dnaK</fullName>
    </alternativeName>
    <alternativeName>
        <fullName evidence="7">HSP70</fullName>
    </alternativeName>
    <alternativeName>
        <fullName evidence="6">Heat shock 70 kDa protein</fullName>
    </alternativeName>
    <alternativeName>
        <fullName evidence="5">Heat shock protein 70</fullName>
    </alternativeName>
</protein>
<evidence type="ECO:0000256" key="1">
    <source>
        <dbReference type="ARBA" id="ARBA00007381"/>
    </source>
</evidence>
<dbReference type="PROSITE" id="PS01036">
    <property type="entry name" value="HSP70_3"/>
    <property type="match status" value="1"/>
</dbReference>
<dbReference type="SUPFAM" id="SSF53067">
    <property type="entry name" value="Actin-like ATPase domain"/>
    <property type="match status" value="2"/>
</dbReference>
<dbReference type="InterPro" id="IPR050696">
    <property type="entry name" value="FtsA/MreB"/>
</dbReference>
<evidence type="ECO:0000256" key="4">
    <source>
        <dbReference type="ARBA" id="ARBA00023016"/>
    </source>
</evidence>
<dbReference type="RefSeq" id="WP_120170543.1">
    <property type="nucleotide sequence ID" value="NZ_MCIB01000038.1"/>
</dbReference>
<dbReference type="Proteomes" id="UP000284177">
    <property type="component" value="Unassembled WGS sequence"/>
</dbReference>
<dbReference type="AlphaFoldDB" id="A0A419SV34"/>
<dbReference type="InterPro" id="IPR003494">
    <property type="entry name" value="SHS2_FtsA"/>
</dbReference>
<evidence type="ECO:0000256" key="3">
    <source>
        <dbReference type="ARBA" id="ARBA00017249"/>
    </source>
</evidence>
<dbReference type="GO" id="GO:0003723">
    <property type="term" value="F:RNA binding"/>
    <property type="evidence" value="ECO:0007669"/>
    <property type="project" value="UniProtKB-KW"/>
</dbReference>
<evidence type="ECO:0000313" key="11">
    <source>
        <dbReference type="Proteomes" id="UP000284177"/>
    </source>
</evidence>
<feature type="domain" description="SHS2" evidence="9">
    <location>
        <begin position="15"/>
        <end position="213"/>
    </location>
</feature>
<keyword evidence="4" id="KW-0346">Stress response</keyword>
<keyword evidence="8" id="KW-0694">RNA-binding</keyword>